<evidence type="ECO:0000313" key="2">
    <source>
        <dbReference type="Proteomes" id="UP000823775"/>
    </source>
</evidence>
<dbReference type="Proteomes" id="UP000823775">
    <property type="component" value="Unassembled WGS sequence"/>
</dbReference>
<proteinExistence type="predicted"/>
<keyword evidence="2" id="KW-1185">Reference proteome</keyword>
<gene>
    <name evidence="1" type="ORF">HAX54_031457</name>
</gene>
<accession>A0ABS8SC78</accession>
<comment type="caution">
    <text evidence="1">The sequence shown here is derived from an EMBL/GenBank/DDBJ whole genome shotgun (WGS) entry which is preliminary data.</text>
</comment>
<evidence type="ECO:0000313" key="1">
    <source>
        <dbReference type="EMBL" id="MCD7456377.1"/>
    </source>
</evidence>
<reference evidence="1 2" key="1">
    <citation type="journal article" date="2021" name="BMC Genomics">
        <title>Datura genome reveals duplications of psychoactive alkaloid biosynthetic genes and high mutation rate following tissue culture.</title>
        <authorList>
            <person name="Rajewski A."/>
            <person name="Carter-House D."/>
            <person name="Stajich J."/>
            <person name="Litt A."/>
        </authorList>
    </citation>
    <scope>NUCLEOTIDE SEQUENCE [LARGE SCALE GENOMIC DNA]</scope>
    <source>
        <strain evidence="1">AR-01</strain>
    </source>
</reference>
<protein>
    <submittedName>
        <fullName evidence="1">Uncharacterized protein</fullName>
    </submittedName>
</protein>
<dbReference type="EMBL" id="JACEIK010000399">
    <property type="protein sequence ID" value="MCD7456377.1"/>
    <property type="molecule type" value="Genomic_DNA"/>
</dbReference>
<name>A0ABS8SC78_DATST</name>
<sequence length="122" mass="13765">MENSVGNKDAGYNILDHNFHLFEMYCTAIEFIVFNSPPLGTENGKLSMAFYPNDQTEVHSDSTYKRLIMVDKVVKTCLYEYIPHSSTCACAIGQLTKGRSKEDKESLELQPLSAMALEIDFN</sequence>
<organism evidence="1 2">
    <name type="scientific">Datura stramonium</name>
    <name type="common">Jimsonweed</name>
    <name type="synonym">Common thornapple</name>
    <dbReference type="NCBI Taxonomy" id="4076"/>
    <lineage>
        <taxon>Eukaryota</taxon>
        <taxon>Viridiplantae</taxon>
        <taxon>Streptophyta</taxon>
        <taxon>Embryophyta</taxon>
        <taxon>Tracheophyta</taxon>
        <taxon>Spermatophyta</taxon>
        <taxon>Magnoliopsida</taxon>
        <taxon>eudicotyledons</taxon>
        <taxon>Gunneridae</taxon>
        <taxon>Pentapetalae</taxon>
        <taxon>asterids</taxon>
        <taxon>lamiids</taxon>
        <taxon>Solanales</taxon>
        <taxon>Solanaceae</taxon>
        <taxon>Solanoideae</taxon>
        <taxon>Datureae</taxon>
        <taxon>Datura</taxon>
    </lineage>
</organism>